<keyword evidence="3" id="KW-1185">Reference proteome</keyword>
<proteinExistence type="predicted"/>
<evidence type="ECO:0000313" key="3">
    <source>
        <dbReference type="Proteomes" id="UP001596074"/>
    </source>
</evidence>
<gene>
    <name evidence="2" type="ORF">ACFPZN_41500</name>
</gene>
<feature type="compositionally biased region" description="Basic and acidic residues" evidence="1">
    <location>
        <begin position="34"/>
        <end position="44"/>
    </location>
</feature>
<name>A0ABW1A9F5_9ACTN</name>
<organism evidence="2 3">
    <name type="scientific">Actinomadura rugatobispora</name>
    <dbReference type="NCBI Taxonomy" id="1994"/>
    <lineage>
        <taxon>Bacteria</taxon>
        <taxon>Bacillati</taxon>
        <taxon>Actinomycetota</taxon>
        <taxon>Actinomycetes</taxon>
        <taxon>Streptosporangiales</taxon>
        <taxon>Thermomonosporaceae</taxon>
        <taxon>Actinomadura</taxon>
    </lineage>
</organism>
<dbReference type="Pfam" id="PF02575">
    <property type="entry name" value="YbaB_DNA_bd"/>
    <property type="match status" value="1"/>
</dbReference>
<feature type="region of interest" description="Disordered" evidence="1">
    <location>
        <begin position="24"/>
        <end position="71"/>
    </location>
</feature>
<dbReference type="InterPro" id="IPR004401">
    <property type="entry name" value="YbaB/EbfC"/>
</dbReference>
<evidence type="ECO:0000313" key="2">
    <source>
        <dbReference type="EMBL" id="MFC5752125.1"/>
    </source>
</evidence>
<accession>A0ABW1A9F5</accession>
<comment type="caution">
    <text evidence="2">The sequence shown here is derived from an EMBL/GenBank/DDBJ whole genome shotgun (WGS) entry which is preliminary data.</text>
</comment>
<reference evidence="3" key="1">
    <citation type="journal article" date="2019" name="Int. J. Syst. Evol. Microbiol.">
        <title>The Global Catalogue of Microorganisms (GCM) 10K type strain sequencing project: providing services to taxonomists for standard genome sequencing and annotation.</title>
        <authorList>
            <consortium name="The Broad Institute Genomics Platform"/>
            <consortium name="The Broad Institute Genome Sequencing Center for Infectious Disease"/>
            <person name="Wu L."/>
            <person name="Ma J."/>
        </authorList>
    </citation>
    <scope>NUCLEOTIDE SEQUENCE [LARGE SCALE GENOMIC DNA]</scope>
    <source>
        <strain evidence="3">KCTC 42087</strain>
    </source>
</reference>
<protein>
    <submittedName>
        <fullName evidence="2">YbaB/EbfC family nucleoid-associated protein</fullName>
    </submittedName>
</protein>
<sequence>MTPKKRIKDAINAGFASDAEVAEYPAGMRGARSTRREGDAERDSAAGLPGGIAEESETGEPVGPQETAGAAQVYSTYESVDEREVQVRAHQWLSRARVAGDANTSLVEAPTFTPQQKQDPPQSVEMMTPDPRYRESMKALEAELFEMRFHQESAQGDVQATVNGYGQLTDLYIDPDAPLGSTAAKLGQRIAQCVDAAQRQGIEFAQSSAEEIERRFENGSRL</sequence>
<dbReference type="RefSeq" id="WP_378288083.1">
    <property type="nucleotide sequence ID" value="NZ_JBHSON010000081.1"/>
</dbReference>
<dbReference type="InterPro" id="IPR036894">
    <property type="entry name" value="YbaB-like_sf"/>
</dbReference>
<dbReference type="SUPFAM" id="SSF82607">
    <property type="entry name" value="YbaB-like"/>
    <property type="match status" value="1"/>
</dbReference>
<dbReference type="Gene3D" id="3.30.1310.10">
    <property type="entry name" value="Nucleoid-associated protein YbaB-like domain"/>
    <property type="match status" value="1"/>
</dbReference>
<dbReference type="EMBL" id="JBHSON010000081">
    <property type="protein sequence ID" value="MFC5752125.1"/>
    <property type="molecule type" value="Genomic_DNA"/>
</dbReference>
<dbReference type="Proteomes" id="UP001596074">
    <property type="component" value="Unassembled WGS sequence"/>
</dbReference>
<evidence type="ECO:0000256" key="1">
    <source>
        <dbReference type="SAM" id="MobiDB-lite"/>
    </source>
</evidence>